<accession>A0AAV5U7J2</accession>
<comment type="caution">
    <text evidence="1">The sequence shown here is derived from an EMBL/GenBank/DDBJ whole genome shotgun (WGS) entry which is preliminary data.</text>
</comment>
<evidence type="ECO:0000313" key="1">
    <source>
        <dbReference type="EMBL" id="GMT02145.1"/>
    </source>
</evidence>
<organism evidence="1 2">
    <name type="scientific">Pristionchus entomophagus</name>
    <dbReference type="NCBI Taxonomy" id="358040"/>
    <lineage>
        <taxon>Eukaryota</taxon>
        <taxon>Metazoa</taxon>
        <taxon>Ecdysozoa</taxon>
        <taxon>Nematoda</taxon>
        <taxon>Chromadorea</taxon>
        <taxon>Rhabditida</taxon>
        <taxon>Rhabditina</taxon>
        <taxon>Diplogasteromorpha</taxon>
        <taxon>Diplogasteroidea</taxon>
        <taxon>Neodiplogasteridae</taxon>
        <taxon>Pristionchus</taxon>
    </lineage>
</organism>
<proteinExistence type="predicted"/>
<sequence length="129" mass="14444">VLLYSIAALPKKKTLEARIEELKAIEIPGGLTDHEAWNRFACQVLFGHVEASAECKKECVIFSKLKLDVTELPSKQITKGTEQSCTTECAALLIDGSESKRVCKSLCSIDFTFPDREQWMKELDEAVLH</sequence>
<dbReference type="Proteomes" id="UP001432027">
    <property type="component" value="Unassembled WGS sequence"/>
</dbReference>
<reference evidence="1" key="1">
    <citation type="submission" date="2023-10" db="EMBL/GenBank/DDBJ databases">
        <title>Genome assembly of Pristionchus species.</title>
        <authorList>
            <person name="Yoshida K."/>
            <person name="Sommer R.J."/>
        </authorList>
    </citation>
    <scope>NUCLEOTIDE SEQUENCE</scope>
    <source>
        <strain evidence="1">RS0144</strain>
    </source>
</reference>
<protein>
    <submittedName>
        <fullName evidence="1">Uncharacterized protein</fullName>
    </submittedName>
</protein>
<feature type="non-terminal residue" evidence="1">
    <location>
        <position position="1"/>
    </location>
</feature>
<name>A0AAV5U7J2_9BILA</name>
<keyword evidence="2" id="KW-1185">Reference proteome</keyword>
<dbReference type="EMBL" id="BTSX01000005">
    <property type="protein sequence ID" value="GMT02145.1"/>
    <property type="molecule type" value="Genomic_DNA"/>
</dbReference>
<dbReference type="AlphaFoldDB" id="A0AAV5U7J2"/>
<evidence type="ECO:0000313" key="2">
    <source>
        <dbReference type="Proteomes" id="UP001432027"/>
    </source>
</evidence>
<gene>
    <name evidence="1" type="ORF">PENTCL1PPCAC_24319</name>
</gene>